<protein>
    <recommendedName>
        <fullName evidence="5">Flagellar hook-associated protein 2</fullName>
        <shortName evidence="5">HAP2</shortName>
    </recommendedName>
    <alternativeName>
        <fullName evidence="5">Flagellar cap protein</fullName>
    </alternativeName>
</protein>
<dbReference type="GO" id="GO:0007155">
    <property type="term" value="P:cell adhesion"/>
    <property type="evidence" value="ECO:0007669"/>
    <property type="project" value="InterPro"/>
</dbReference>
<comment type="similarity">
    <text evidence="1 5">Belongs to the FliD family.</text>
</comment>
<feature type="domain" description="Flagellar hook-associated protein 2 C-terminal" evidence="7">
    <location>
        <begin position="233"/>
        <end position="457"/>
    </location>
</feature>
<feature type="domain" description="Flagellar hook-associated protein 2 N-terminal" evidence="6">
    <location>
        <begin position="9"/>
        <end position="105"/>
    </location>
</feature>
<dbReference type="GO" id="GO:0005576">
    <property type="term" value="C:extracellular region"/>
    <property type="evidence" value="ECO:0007669"/>
    <property type="project" value="UniProtKB-SubCell"/>
</dbReference>
<gene>
    <name evidence="8" type="ORF">CW360_01070</name>
</gene>
<dbReference type="Pfam" id="PF07195">
    <property type="entry name" value="FliD_C"/>
    <property type="match status" value="1"/>
</dbReference>
<dbReference type="EMBL" id="PIYS01000002">
    <property type="protein sequence ID" value="PKF73083.1"/>
    <property type="molecule type" value="Genomic_DNA"/>
</dbReference>
<dbReference type="PANTHER" id="PTHR30288:SF0">
    <property type="entry name" value="FLAGELLAR HOOK-ASSOCIATED PROTEIN 2"/>
    <property type="match status" value="1"/>
</dbReference>
<keyword evidence="4 5" id="KW-0975">Bacterial flagellum</keyword>
<dbReference type="Proteomes" id="UP000242861">
    <property type="component" value="Unassembled WGS sequence"/>
</dbReference>
<sequence length="476" mass="49256">MAGITGIGSGMDISGIVKALVNAERAPKDAQLARLEKASTTKFSALGQLKSSISDLQTALKDLNKESLFDKRTATSSNTAMVTGSATTNALAGVYQVEVKGLASASKVATQSMASTTTLASGGSLQVRLGADGEATDVALSAGDDLVAVRNKLNEALKDKGISANIVNDPAGGTSRLVLTSKETGAGKDVYIETADAALSNLRIGSIDRTDPDNPVGSLAAVSGAAAGFLTRATDAEFTVDGLTLFSPTNTVSNAIPDVTLDLLAKTEAGKPLTVTVGQDTAGVKSTVKKFVDAYNKLITTSNQLTNVTKVGDSAPVVGGLVGDATVRTLVNGVRSELGSSSSGETIKTLADLGITTQRDGTLKIDDARFDKQLAANYDAMAGFFTGEQGLMNRLDKRISGYVQAGGVLEQRMNSLQATIKDVDKQKDALDLRMTKVQDRLLKQFNAMGSLVGQLNSTSDRLAQALKSLPGVVKGE</sequence>
<name>A0A2I0CU76_9PSED</name>
<dbReference type="GO" id="GO:0009421">
    <property type="term" value="C:bacterial-type flagellum filament cap"/>
    <property type="evidence" value="ECO:0007669"/>
    <property type="project" value="InterPro"/>
</dbReference>
<evidence type="ECO:0000313" key="9">
    <source>
        <dbReference type="Proteomes" id="UP000242861"/>
    </source>
</evidence>
<keyword evidence="8" id="KW-0969">Cilium</keyword>
<evidence type="ECO:0000256" key="5">
    <source>
        <dbReference type="RuleBase" id="RU362066"/>
    </source>
</evidence>
<dbReference type="GO" id="GO:0071973">
    <property type="term" value="P:bacterial-type flagellum-dependent cell motility"/>
    <property type="evidence" value="ECO:0007669"/>
    <property type="project" value="TreeGrafter"/>
</dbReference>
<dbReference type="RefSeq" id="WP_101192447.1">
    <property type="nucleotide sequence ID" value="NZ_PIYS01000002.1"/>
</dbReference>
<comment type="subunit">
    <text evidence="2 5">Homopentamer.</text>
</comment>
<organism evidence="8 9">
    <name type="scientific">Pseudomonas fluvialis</name>
    <dbReference type="NCBI Taxonomy" id="1793966"/>
    <lineage>
        <taxon>Bacteria</taxon>
        <taxon>Pseudomonadati</taxon>
        <taxon>Pseudomonadota</taxon>
        <taxon>Gammaproteobacteria</taxon>
        <taxon>Pseudomonadales</taxon>
        <taxon>Pseudomonadaceae</taxon>
        <taxon>Pseudomonas</taxon>
    </lineage>
</organism>
<dbReference type="GO" id="GO:0009424">
    <property type="term" value="C:bacterial-type flagellum hook"/>
    <property type="evidence" value="ECO:0007669"/>
    <property type="project" value="UniProtKB-UniRule"/>
</dbReference>
<keyword evidence="8" id="KW-0966">Cell projection</keyword>
<reference evidence="9" key="1">
    <citation type="submission" date="2017-12" db="EMBL/GenBank/DDBJ databases">
        <authorList>
            <person name="Yu X.-Y."/>
        </authorList>
    </citation>
    <scope>NUCLEOTIDE SEQUENCE [LARGE SCALE GENOMIC DNA]</scope>
    <source>
        <strain evidence="9">ZYSR67-Z</strain>
    </source>
</reference>
<comment type="subcellular location">
    <subcellularLocation>
        <location evidence="5">Secreted</location>
    </subcellularLocation>
    <subcellularLocation>
        <location evidence="5">Bacterial flagellum</location>
    </subcellularLocation>
</comment>
<keyword evidence="8" id="KW-0282">Flagellum</keyword>
<evidence type="ECO:0000259" key="6">
    <source>
        <dbReference type="Pfam" id="PF02465"/>
    </source>
</evidence>
<comment type="caution">
    <text evidence="8">The sequence shown here is derived from an EMBL/GenBank/DDBJ whole genome shotgun (WGS) entry which is preliminary data.</text>
</comment>
<dbReference type="InterPro" id="IPR003481">
    <property type="entry name" value="FliD_N"/>
</dbReference>
<evidence type="ECO:0000256" key="2">
    <source>
        <dbReference type="ARBA" id="ARBA00011255"/>
    </source>
</evidence>
<evidence type="ECO:0000259" key="7">
    <source>
        <dbReference type="Pfam" id="PF07195"/>
    </source>
</evidence>
<dbReference type="InterPro" id="IPR040026">
    <property type="entry name" value="FliD"/>
</dbReference>
<comment type="function">
    <text evidence="5">Required for morphogenesis and for the elongation of the flagellar filament by facilitating polymerization of the flagellin monomers at the tip of growing filament. Forms a capping structure, which prevents flagellin subunits (transported through the central channel of the flagellum) from leaking out without polymerization at the distal end.</text>
</comment>
<dbReference type="AlphaFoldDB" id="A0A2I0CU76"/>
<accession>A0A2I0CU76</accession>
<evidence type="ECO:0000256" key="4">
    <source>
        <dbReference type="ARBA" id="ARBA00023143"/>
    </source>
</evidence>
<evidence type="ECO:0000256" key="3">
    <source>
        <dbReference type="ARBA" id="ARBA00023054"/>
    </source>
</evidence>
<dbReference type="Pfam" id="PF07196">
    <property type="entry name" value="Flagellin_IN"/>
    <property type="match status" value="1"/>
</dbReference>
<keyword evidence="3" id="KW-0175">Coiled coil</keyword>
<proteinExistence type="inferred from homology"/>
<dbReference type="InterPro" id="IPR010810">
    <property type="entry name" value="Flagellin_hook_IN_motif"/>
</dbReference>
<keyword evidence="5" id="KW-0964">Secreted</keyword>
<evidence type="ECO:0000313" key="8">
    <source>
        <dbReference type="EMBL" id="PKF73083.1"/>
    </source>
</evidence>
<dbReference type="InterPro" id="IPR010809">
    <property type="entry name" value="FliD_C"/>
</dbReference>
<evidence type="ECO:0000256" key="1">
    <source>
        <dbReference type="ARBA" id="ARBA00009764"/>
    </source>
</evidence>
<dbReference type="Pfam" id="PF02465">
    <property type="entry name" value="FliD_N"/>
    <property type="match status" value="1"/>
</dbReference>
<dbReference type="PANTHER" id="PTHR30288">
    <property type="entry name" value="FLAGELLAR CAP/ASSEMBLY PROTEIN FLID"/>
    <property type="match status" value="1"/>
</dbReference>